<organism evidence="3">
    <name type="scientific">Taenia asiatica</name>
    <name type="common">Asian tapeworm</name>
    <dbReference type="NCBI Taxonomy" id="60517"/>
    <lineage>
        <taxon>Eukaryota</taxon>
        <taxon>Metazoa</taxon>
        <taxon>Spiralia</taxon>
        <taxon>Lophotrochozoa</taxon>
        <taxon>Platyhelminthes</taxon>
        <taxon>Cestoda</taxon>
        <taxon>Eucestoda</taxon>
        <taxon>Cyclophyllidea</taxon>
        <taxon>Taeniidae</taxon>
        <taxon>Taenia</taxon>
    </lineage>
</organism>
<dbReference type="EMBL" id="UYRS01000956">
    <property type="protein sequence ID" value="VDK24272.1"/>
    <property type="molecule type" value="Genomic_DNA"/>
</dbReference>
<keyword evidence="2" id="KW-1185">Reference proteome</keyword>
<evidence type="ECO:0000313" key="1">
    <source>
        <dbReference type="EMBL" id="VDK24272.1"/>
    </source>
</evidence>
<gene>
    <name evidence="1" type="ORF">TASK_LOCUS2076</name>
</gene>
<reference evidence="3" key="1">
    <citation type="submission" date="2017-02" db="UniProtKB">
        <authorList>
            <consortium name="WormBaseParasite"/>
        </authorList>
    </citation>
    <scope>IDENTIFICATION</scope>
</reference>
<evidence type="ECO:0000313" key="2">
    <source>
        <dbReference type="Proteomes" id="UP000282613"/>
    </source>
</evidence>
<reference evidence="1 2" key="2">
    <citation type="submission" date="2018-11" db="EMBL/GenBank/DDBJ databases">
        <authorList>
            <consortium name="Pathogen Informatics"/>
        </authorList>
    </citation>
    <scope>NUCLEOTIDE SEQUENCE [LARGE SCALE GENOMIC DNA]</scope>
</reference>
<name>A0A0R3VXD1_TAEAS</name>
<dbReference type="AlphaFoldDB" id="A0A0R3VXD1"/>
<accession>A0A0R3VXD1</accession>
<dbReference type="SUPFAM" id="SSF51182">
    <property type="entry name" value="RmlC-like cupins"/>
    <property type="match status" value="1"/>
</dbReference>
<protein>
    <submittedName>
        <fullName evidence="1 3">Uncharacterized protein</fullName>
    </submittedName>
</protein>
<dbReference type="OrthoDB" id="425950at2759"/>
<dbReference type="PROSITE" id="PS51257">
    <property type="entry name" value="PROKAR_LIPOPROTEIN"/>
    <property type="match status" value="1"/>
</dbReference>
<dbReference type="InterPro" id="IPR011051">
    <property type="entry name" value="RmlC_Cupin_sf"/>
</dbReference>
<evidence type="ECO:0000313" key="3">
    <source>
        <dbReference type="WBParaSite" id="TASK_0000207501-mRNA-1"/>
    </source>
</evidence>
<dbReference type="WBParaSite" id="TASK_0000207501-mRNA-1">
    <property type="protein sequence ID" value="TASK_0000207501-mRNA-1"/>
    <property type="gene ID" value="TASK_0000207501"/>
</dbReference>
<dbReference type="Proteomes" id="UP000282613">
    <property type="component" value="Unassembled WGS sequence"/>
</dbReference>
<proteinExistence type="predicted"/>
<sequence>MGDRAVNALASNHPPVLISCSINYYSLKPMRSSCGDVRWNFSCVFPVQMTDRLIAEEELYFGYDVDIISAPGAKRRIHEPCHAYRPVVWNHFERFSNKLAMYFGFLEEVINGPLYSIVAFVNKEFVGPLVDLPNGSITLPGDVIITVMEGFFEIDVYPPKSEVRGVIVSGDVVYIPHQFKHRAKLSDCGTSHAIVLCVINRALVFVEECGEHLLKELKLKEPKNNGCSLLHELLTSTHNNPKKASDILYIGLNAEEGGEFIFRMWLKGVDGVCRWNEKQAIGHAAVKLDPSELSLVCVLARS</sequence>